<dbReference type="EMBL" id="FR872582">
    <property type="protein sequence ID" value="CCB89542.1"/>
    <property type="molecule type" value="Genomic_DNA"/>
</dbReference>
<dbReference type="KEGG" id="sng:SNE_A16650"/>
<name>F8L9K5_SIMNZ</name>
<dbReference type="STRING" id="331113.SNE_A16650"/>
<feature type="binding site" evidence="8">
    <location>
        <position position="66"/>
    </location>
    <ligand>
        <name>substrate</name>
    </ligand>
</feature>
<dbReference type="AlphaFoldDB" id="F8L9K5"/>
<keyword evidence="3 9" id="KW-0732">Signal</keyword>
<feature type="binding site" evidence="8">
    <location>
        <position position="121"/>
    </location>
    <ligand>
        <name>substrate</name>
    </ligand>
</feature>
<feature type="active site" description="Charge relay system" evidence="7">
    <location>
        <position position="230"/>
    </location>
</feature>
<dbReference type="HOGENOM" id="CLU_020120_1_0_0"/>
<dbReference type="PANTHER" id="PTHR22939:SF129">
    <property type="entry name" value="SERINE PROTEASE HTRA2, MITOCHONDRIAL"/>
    <property type="match status" value="1"/>
</dbReference>
<dbReference type="PROSITE" id="PS50106">
    <property type="entry name" value="PDZ"/>
    <property type="match status" value="2"/>
</dbReference>
<proteinExistence type="inferred from homology"/>
<dbReference type="MEROPS" id="S01.480"/>
<evidence type="ECO:0000256" key="1">
    <source>
        <dbReference type="ARBA" id="ARBA00010541"/>
    </source>
</evidence>
<organism evidence="11 12">
    <name type="scientific">Simkania negevensis (strain ATCC VR-1471 / DSM 27360 / Z)</name>
    <dbReference type="NCBI Taxonomy" id="331113"/>
    <lineage>
        <taxon>Bacteria</taxon>
        <taxon>Pseudomonadati</taxon>
        <taxon>Chlamydiota</taxon>
        <taxon>Chlamydiia</taxon>
        <taxon>Parachlamydiales</taxon>
        <taxon>Simkaniaceae</taxon>
        <taxon>Simkania</taxon>
    </lineage>
</organism>
<dbReference type="Pfam" id="PF13180">
    <property type="entry name" value="PDZ_2"/>
    <property type="match status" value="2"/>
</dbReference>
<dbReference type="InterPro" id="IPR036034">
    <property type="entry name" value="PDZ_sf"/>
</dbReference>
<keyword evidence="9" id="KW-0346">Stress response</keyword>
<dbReference type="PANTHER" id="PTHR22939">
    <property type="entry name" value="SERINE PROTEASE FAMILY S1C HTRA-RELATED"/>
    <property type="match status" value="1"/>
</dbReference>
<dbReference type="InterPro" id="IPR011782">
    <property type="entry name" value="Pept_S1C_Do"/>
</dbReference>
<evidence type="ECO:0000256" key="4">
    <source>
        <dbReference type="ARBA" id="ARBA00022737"/>
    </source>
</evidence>
<evidence type="ECO:0000259" key="10">
    <source>
        <dbReference type="PROSITE" id="PS50106"/>
    </source>
</evidence>
<evidence type="ECO:0000256" key="9">
    <source>
        <dbReference type="RuleBase" id="RU364067"/>
    </source>
</evidence>
<dbReference type="GO" id="GO:0042597">
    <property type="term" value="C:periplasmic space"/>
    <property type="evidence" value="ECO:0007669"/>
    <property type="project" value="UniProtKB-SubCell"/>
</dbReference>
<dbReference type="eggNOG" id="COG0265">
    <property type="taxonomic scope" value="Bacteria"/>
</dbReference>
<dbReference type="Gene3D" id="2.40.10.120">
    <property type="match status" value="1"/>
</dbReference>
<reference key="1">
    <citation type="journal article" date="2011" name="Mol. Biol. Evol.">
        <title>Unity in variety -- the pan-genome of the Chlamydiae.</title>
        <authorList>
            <person name="Collingro A."/>
            <person name="Tischler P."/>
            <person name="Weinmaier T."/>
            <person name="Penz T."/>
            <person name="Heinz E."/>
            <person name="Brunham R.C."/>
            <person name="Read T.D."/>
            <person name="Bavoil P.M."/>
            <person name="Sachse K."/>
            <person name="Kahane S."/>
            <person name="Friedman M.G."/>
            <person name="Rattei T."/>
            <person name="Myers G.S.A."/>
            <person name="Horn M."/>
        </authorList>
    </citation>
    <scope>NUCLEOTIDE SEQUENCE</scope>
    <source>
        <strain>Z</strain>
    </source>
</reference>
<protein>
    <recommendedName>
        <fullName evidence="9">Periplasmic serine endoprotease DegP-like</fullName>
        <ecNumber evidence="9">3.4.21.107</ecNumber>
    </recommendedName>
</protein>
<dbReference type="InterPro" id="IPR009003">
    <property type="entry name" value="Peptidase_S1_PA"/>
</dbReference>
<keyword evidence="5 9" id="KW-0378">Hydrolase</keyword>
<dbReference type="NCBIfam" id="TIGR02037">
    <property type="entry name" value="degP_htrA_DO"/>
    <property type="match status" value="1"/>
</dbReference>
<dbReference type="GO" id="GO:0006508">
    <property type="term" value="P:proteolysis"/>
    <property type="evidence" value="ECO:0007669"/>
    <property type="project" value="UniProtKB-KW"/>
</dbReference>
<reference evidence="11 12" key="2">
    <citation type="journal article" date="2011" name="Mol. Biol. Evol.">
        <title>Unity in variety--the pan-genome of the Chlamydiae.</title>
        <authorList>
            <person name="Collingro A."/>
            <person name="Tischler P."/>
            <person name="Weinmaier T."/>
            <person name="Penz T."/>
            <person name="Heinz E."/>
            <person name="Brunham R.C."/>
            <person name="Read T.D."/>
            <person name="Bavoil P.M."/>
            <person name="Sachse K."/>
            <person name="Kahane S."/>
            <person name="Friedman M.G."/>
            <person name="Rattei T."/>
            <person name="Myers G.S."/>
            <person name="Horn M."/>
        </authorList>
    </citation>
    <scope>NUCLEOTIDE SEQUENCE [LARGE SCALE GENOMIC DNA]</scope>
    <source>
        <strain evidence="12">ATCC VR-1471 / Z</strain>
    </source>
</reference>
<dbReference type="InterPro" id="IPR001940">
    <property type="entry name" value="Peptidase_S1C"/>
</dbReference>
<evidence type="ECO:0000256" key="7">
    <source>
        <dbReference type="PIRSR" id="PIRSR611782-1"/>
    </source>
</evidence>
<dbReference type="SUPFAM" id="SSF50494">
    <property type="entry name" value="Trypsin-like serine proteases"/>
    <property type="match status" value="1"/>
</dbReference>
<evidence type="ECO:0000313" key="11">
    <source>
        <dbReference type="EMBL" id="CCB89542.1"/>
    </source>
</evidence>
<evidence type="ECO:0000256" key="5">
    <source>
        <dbReference type="ARBA" id="ARBA00022801"/>
    </source>
</evidence>
<dbReference type="CDD" id="cd10839">
    <property type="entry name" value="cpPDZ1_DegP-like"/>
    <property type="match status" value="1"/>
</dbReference>
<keyword evidence="4" id="KW-0677">Repeat</keyword>
<dbReference type="SUPFAM" id="SSF50156">
    <property type="entry name" value="PDZ domain-like"/>
    <property type="match status" value="2"/>
</dbReference>
<comment type="catalytic activity">
    <reaction evidence="9">
        <text>Acts on substrates that are at least partially unfolded. The cleavage site P1 residue is normally between a pair of hydrophobic residues, such as Val-|-Val.</text>
        <dbReference type="EC" id="3.4.21.107"/>
    </reaction>
</comment>
<feature type="signal peptide" evidence="9">
    <location>
        <begin position="1"/>
        <end position="22"/>
    </location>
</feature>
<evidence type="ECO:0000256" key="2">
    <source>
        <dbReference type="ARBA" id="ARBA00022670"/>
    </source>
</evidence>
<dbReference type="SMART" id="SM00228">
    <property type="entry name" value="PDZ"/>
    <property type="match status" value="2"/>
</dbReference>
<dbReference type="OrthoDB" id="9758917at2"/>
<comment type="subcellular location">
    <subcellularLocation>
        <location evidence="9">Periplasm</location>
    </subcellularLocation>
</comment>
<feature type="domain" description="PDZ" evidence="10">
    <location>
        <begin position="379"/>
        <end position="449"/>
    </location>
</feature>
<evidence type="ECO:0000256" key="8">
    <source>
        <dbReference type="PIRSR" id="PIRSR611782-2"/>
    </source>
</evidence>
<dbReference type="Proteomes" id="UP000000496">
    <property type="component" value="Chromosome gsn.131"/>
</dbReference>
<feature type="active site" description="Charge relay system" evidence="7">
    <location>
        <position position="121"/>
    </location>
</feature>
<dbReference type="Pfam" id="PF13365">
    <property type="entry name" value="Trypsin_2"/>
    <property type="match status" value="1"/>
</dbReference>
<feature type="active site" description="Charge relay system" evidence="7">
    <location>
        <position position="153"/>
    </location>
</feature>
<sequence>MKRWISGLLLTLIFIAPLEAKAGKIPAAYQPERYPSQEMGTGKQFSRPFIDAAKKATPSVVYIQAEGVSDGGQDPFEFFNDDFFNKFFGAPPNRRRAPQPQLSQGSGFIVSPNGYILTNYHVVRGAQRITVLLHNGMKREVSATFVGGDDRTDVAMIKIDEQIEGEFPYLELGNSDAVEVGEWVLAIGNPFQLEATVTAGIISAKGRQNLQITDLEDFLQTDAAINPGNSGGPLVDLDGNVIGMNTAIVSRSGGYMGIGFAIPSNMLKNIKEQLIEKGSVSRGFLGVSLQPIDRDLAEAFNLKKAEGALVVDVVDGSAADKAGLKQGDIITHVNGNEVKSPANLRNDLMLLKPNTKVTLTVNRNGQILAIPVILGTYGESTYSSSTTSSAVLGLTVDNLTQDHIKAYGLQPTEKGVIIMEVHPNSPAARIGLKVGMIVMAVNHQEVNNVKDFNETVAAIGPNQRILLLVKQGSMVRFYSLKTTK</sequence>
<dbReference type="Gene3D" id="2.30.42.10">
    <property type="match status" value="2"/>
</dbReference>
<feature type="chain" id="PRO_5010603824" description="Periplasmic serine endoprotease DegP-like" evidence="9">
    <location>
        <begin position="23"/>
        <end position="484"/>
    </location>
</feature>
<keyword evidence="2 9" id="KW-0645">Protease</keyword>
<feature type="domain" description="PDZ" evidence="10">
    <location>
        <begin position="274"/>
        <end position="365"/>
    </location>
</feature>
<evidence type="ECO:0000256" key="3">
    <source>
        <dbReference type="ARBA" id="ARBA00022729"/>
    </source>
</evidence>
<dbReference type="GO" id="GO:0004252">
    <property type="term" value="F:serine-type endopeptidase activity"/>
    <property type="evidence" value="ECO:0007669"/>
    <property type="project" value="InterPro"/>
</dbReference>
<evidence type="ECO:0000313" key="12">
    <source>
        <dbReference type="Proteomes" id="UP000000496"/>
    </source>
</evidence>
<dbReference type="RefSeq" id="WP_013944008.1">
    <property type="nucleotide sequence ID" value="NC_015713.1"/>
</dbReference>
<keyword evidence="12" id="KW-1185">Reference proteome</keyword>
<gene>
    <name evidence="11" type="primary">htrA</name>
    <name evidence="11" type="ordered locus">SNE_A16650</name>
</gene>
<dbReference type="InterPro" id="IPR001478">
    <property type="entry name" value="PDZ"/>
</dbReference>
<dbReference type="PRINTS" id="PR00834">
    <property type="entry name" value="PROTEASES2C"/>
</dbReference>
<feature type="binding site" evidence="8">
    <location>
        <begin position="228"/>
        <end position="230"/>
    </location>
    <ligand>
        <name>substrate</name>
    </ligand>
</feature>
<dbReference type="EC" id="3.4.21.107" evidence="9"/>
<feature type="binding site" evidence="8">
    <location>
        <position position="153"/>
    </location>
    <ligand>
        <name>substrate</name>
    </ligand>
</feature>
<evidence type="ECO:0000256" key="6">
    <source>
        <dbReference type="ARBA" id="ARBA00022825"/>
    </source>
</evidence>
<accession>F8L9K5</accession>
<keyword evidence="6 9" id="KW-0720">Serine protease</keyword>
<comment type="similarity">
    <text evidence="1 9">Belongs to the peptidase S1C family.</text>
</comment>